<proteinExistence type="predicted"/>
<dbReference type="Proteomes" id="UP000228621">
    <property type="component" value="Unassembled WGS sequence"/>
</dbReference>
<evidence type="ECO:0000313" key="2">
    <source>
        <dbReference type="EMBL" id="PCK31174.1"/>
    </source>
</evidence>
<organism evidence="2 3">
    <name type="scientific">Pseudoalteromonas piscicida</name>
    <dbReference type="NCBI Taxonomy" id="43662"/>
    <lineage>
        <taxon>Bacteria</taxon>
        <taxon>Pseudomonadati</taxon>
        <taxon>Pseudomonadota</taxon>
        <taxon>Gammaproteobacteria</taxon>
        <taxon>Alteromonadales</taxon>
        <taxon>Pseudoalteromonadaceae</taxon>
        <taxon>Pseudoalteromonas</taxon>
    </lineage>
</organism>
<keyword evidence="1" id="KW-1133">Transmembrane helix</keyword>
<feature type="transmembrane region" description="Helical" evidence="1">
    <location>
        <begin position="52"/>
        <end position="71"/>
    </location>
</feature>
<feature type="transmembrane region" description="Helical" evidence="1">
    <location>
        <begin position="27"/>
        <end position="45"/>
    </location>
</feature>
<dbReference type="EMBL" id="NKHF01000062">
    <property type="protein sequence ID" value="PCK31174.1"/>
    <property type="molecule type" value="Genomic_DNA"/>
</dbReference>
<sequence length="120" mass="13219">MIYKTTGWAAVLLSLVAFYPSMQPGAFSVIGFYLCLFSLIIAAFASHMDKPIYFRSVITLSLINILLVNDGTRASLLMGQSDWVYIGSMYGIFLVVVSICGFLVSRDLLTATLESKPFSK</sequence>
<evidence type="ECO:0000313" key="3">
    <source>
        <dbReference type="Proteomes" id="UP000228621"/>
    </source>
</evidence>
<keyword evidence="3" id="KW-1185">Reference proteome</keyword>
<evidence type="ECO:0000256" key="1">
    <source>
        <dbReference type="SAM" id="Phobius"/>
    </source>
</evidence>
<dbReference type="OrthoDB" id="6293223at2"/>
<name>A0A2A5JNX6_PSEO7</name>
<dbReference type="RefSeq" id="WP_099642691.1">
    <property type="nucleotide sequence ID" value="NZ_JAQPZX010000001.1"/>
</dbReference>
<gene>
    <name evidence="2" type="ORF">CEX98_14040</name>
</gene>
<reference evidence="3" key="1">
    <citation type="journal article" date="2019" name="Genome Announc.">
        <title>Draft Genome Sequence of Pseudoalteromonas piscicida Strain 36Y ROTHPW, an Hypersaline Seawater Isolate from the South Coast of Sonora, Mexico.</title>
        <authorList>
            <person name="Sanchez-Diaz R."/>
            <person name="Molina-Garza Z.J."/>
            <person name="Cruz-Suarez L.E."/>
            <person name="Selvin J."/>
            <person name="Kiran G.S."/>
            <person name="Ibarra-Gamez J.C."/>
            <person name="Gomez-Gil B."/>
            <person name="Galaviz-Silva L."/>
        </authorList>
    </citation>
    <scope>NUCLEOTIDE SEQUENCE [LARGE SCALE GENOMIC DNA]</scope>
    <source>
        <strain evidence="3">36Y_RITHPW</strain>
    </source>
</reference>
<protein>
    <submittedName>
        <fullName evidence="2">Uncharacterized protein</fullName>
    </submittedName>
</protein>
<keyword evidence="1" id="KW-0812">Transmembrane</keyword>
<keyword evidence="1" id="KW-0472">Membrane</keyword>
<dbReference type="AlphaFoldDB" id="A0A2A5JNX6"/>
<comment type="caution">
    <text evidence="2">The sequence shown here is derived from an EMBL/GenBank/DDBJ whole genome shotgun (WGS) entry which is preliminary data.</text>
</comment>
<feature type="transmembrane region" description="Helical" evidence="1">
    <location>
        <begin position="83"/>
        <end position="104"/>
    </location>
</feature>
<accession>A0A2A5JNX6</accession>